<proteinExistence type="predicted"/>
<sequence length="289" mass="32508">MNTKFMRQGRSGTGVLLHVRAIIIVRGFRVKAGLKLYWPLKIKETLKHQLKEAYELPQELVPIFKSEECTSKNALAAKLDGSKMRKKCSLLMTWARAFKLSKNEQNPLLAEKHQLDISVAEYRSRQFLNDCTPVSRRNFADAGRVVCYSAPQPLMTSTPKTTRRPSLKSLHELEDRFSKVGSSDHDAFDEKVKSRKESCKRALTYGDESLKHILGKSDGSSNEESDRLMVGHATKDNDEEASKSKVNAALPNSPVATSELQNNELVAEEEVPFSVDPVEGRDVESLSEW</sequence>
<reference evidence="2 3" key="2">
    <citation type="submission" date="2018-10" db="EMBL/GenBank/DDBJ databases">
        <authorList>
            <consortium name="Pathogen Informatics"/>
        </authorList>
    </citation>
    <scope>NUCLEOTIDE SEQUENCE [LARGE SCALE GENOMIC DNA]</scope>
</reference>
<dbReference type="WBParaSite" id="EVEC_0000209501-mRNA-1">
    <property type="protein sequence ID" value="EVEC_0000209501-mRNA-1"/>
    <property type="gene ID" value="EVEC_0000209501"/>
</dbReference>
<evidence type="ECO:0000313" key="2">
    <source>
        <dbReference type="EMBL" id="VDD86660.1"/>
    </source>
</evidence>
<feature type="compositionally biased region" description="Basic and acidic residues" evidence="1">
    <location>
        <begin position="278"/>
        <end position="289"/>
    </location>
</feature>
<dbReference type="Proteomes" id="UP000274131">
    <property type="component" value="Unassembled WGS sequence"/>
</dbReference>
<feature type="compositionally biased region" description="Basic and acidic residues" evidence="1">
    <location>
        <begin position="234"/>
        <end position="243"/>
    </location>
</feature>
<evidence type="ECO:0000313" key="3">
    <source>
        <dbReference type="Proteomes" id="UP000274131"/>
    </source>
</evidence>
<gene>
    <name evidence="2" type="ORF">EVEC_LOCUS1803</name>
</gene>
<dbReference type="EMBL" id="UXUI01007268">
    <property type="protein sequence ID" value="VDD86660.1"/>
    <property type="molecule type" value="Genomic_DNA"/>
</dbReference>
<organism evidence="4">
    <name type="scientific">Enterobius vermicularis</name>
    <name type="common">Human pinworm</name>
    <dbReference type="NCBI Taxonomy" id="51028"/>
    <lineage>
        <taxon>Eukaryota</taxon>
        <taxon>Metazoa</taxon>
        <taxon>Ecdysozoa</taxon>
        <taxon>Nematoda</taxon>
        <taxon>Chromadorea</taxon>
        <taxon>Rhabditida</taxon>
        <taxon>Spirurina</taxon>
        <taxon>Oxyuridomorpha</taxon>
        <taxon>Oxyuroidea</taxon>
        <taxon>Oxyuridae</taxon>
        <taxon>Enterobius</taxon>
    </lineage>
</organism>
<protein>
    <submittedName>
        <fullName evidence="2 4">Uncharacterized protein</fullName>
    </submittedName>
</protein>
<reference evidence="4" key="1">
    <citation type="submission" date="2017-02" db="UniProtKB">
        <authorList>
            <consortium name="WormBaseParasite"/>
        </authorList>
    </citation>
    <scope>IDENTIFICATION</scope>
</reference>
<name>A0A0N4UX49_ENTVE</name>
<evidence type="ECO:0000256" key="1">
    <source>
        <dbReference type="SAM" id="MobiDB-lite"/>
    </source>
</evidence>
<feature type="compositionally biased region" description="Polar residues" evidence="1">
    <location>
        <begin position="254"/>
        <end position="264"/>
    </location>
</feature>
<keyword evidence="3" id="KW-1185">Reference proteome</keyword>
<evidence type="ECO:0000313" key="4">
    <source>
        <dbReference type="WBParaSite" id="EVEC_0000209501-mRNA-1"/>
    </source>
</evidence>
<accession>A0A0N4UX49</accession>
<feature type="region of interest" description="Disordered" evidence="1">
    <location>
        <begin position="234"/>
        <end position="289"/>
    </location>
</feature>
<dbReference type="AlphaFoldDB" id="A0A0N4UX49"/>